<evidence type="ECO:0000259" key="6">
    <source>
        <dbReference type="PROSITE" id="PS51123"/>
    </source>
</evidence>
<feature type="domain" description="OmpA-like" evidence="6">
    <location>
        <begin position="525"/>
        <end position="647"/>
    </location>
</feature>
<dbReference type="Proteomes" id="UP000251835">
    <property type="component" value="Unassembled WGS sequence"/>
</dbReference>
<dbReference type="Pfam" id="PF07676">
    <property type="entry name" value="PD40"/>
    <property type="match status" value="2"/>
</dbReference>
<evidence type="ECO:0000313" key="8">
    <source>
        <dbReference type="Proteomes" id="UP000251835"/>
    </source>
</evidence>
<dbReference type="Pfam" id="PF00691">
    <property type="entry name" value="OmpA"/>
    <property type="match status" value="1"/>
</dbReference>
<evidence type="ECO:0000256" key="1">
    <source>
        <dbReference type="ARBA" id="ARBA00004442"/>
    </source>
</evidence>
<evidence type="ECO:0000313" key="7">
    <source>
        <dbReference type="EMBL" id="PVX52228.1"/>
    </source>
</evidence>
<dbReference type="PROSITE" id="PS51123">
    <property type="entry name" value="OMPA_2"/>
    <property type="match status" value="1"/>
</dbReference>
<dbReference type="InterPro" id="IPR036737">
    <property type="entry name" value="OmpA-like_sf"/>
</dbReference>
<evidence type="ECO:0000256" key="4">
    <source>
        <dbReference type="PROSITE-ProRule" id="PRU00473"/>
    </source>
</evidence>
<dbReference type="InterPro" id="IPR050330">
    <property type="entry name" value="Bact_OuterMem_StrucFunc"/>
</dbReference>
<dbReference type="InterPro" id="IPR006664">
    <property type="entry name" value="OMP_bac"/>
</dbReference>
<dbReference type="AlphaFoldDB" id="A0A7L4UR23"/>
<evidence type="ECO:0000256" key="5">
    <source>
        <dbReference type="SAM" id="SignalP"/>
    </source>
</evidence>
<dbReference type="OrthoDB" id="1488841at2"/>
<dbReference type="PRINTS" id="PR01021">
    <property type="entry name" value="OMPADOMAIN"/>
</dbReference>
<proteinExistence type="predicted"/>
<feature type="chain" id="PRO_5029805735" evidence="5">
    <location>
        <begin position="24"/>
        <end position="662"/>
    </location>
</feature>
<name>A0A7L4UR23_BALHA</name>
<comment type="subcellular location">
    <subcellularLocation>
        <location evidence="1">Cell outer membrane</location>
    </subcellularLocation>
</comment>
<dbReference type="EMBL" id="QENZ01000003">
    <property type="protein sequence ID" value="PVX52228.1"/>
    <property type="molecule type" value="Genomic_DNA"/>
</dbReference>
<dbReference type="SUPFAM" id="SSF103088">
    <property type="entry name" value="OmpA-like"/>
    <property type="match status" value="1"/>
</dbReference>
<dbReference type="InterPro" id="IPR006665">
    <property type="entry name" value="OmpA-like"/>
</dbReference>
<dbReference type="SUPFAM" id="SSF82171">
    <property type="entry name" value="DPP6 N-terminal domain-like"/>
    <property type="match status" value="1"/>
</dbReference>
<dbReference type="InterPro" id="IPR011659">
    <property type="entry name" value="WD40"/>
</dbReference>
<evidence type="ECO:0000256" key="3">
    <source>
        <dbReference type="ARBA" id="ARBA00023237"/>
    </source>
</evidence>
<dbReference type="CDD" id="cd07185">
    <property type="entry name" value="OmpA_C-like"/>
    <property type="match status" value="1"/>
</dbReference>
<keyword evidence="5" id="KW-0732">Signal</keyword>
<dbReference type="PANTHER" id="PTHR30329:SF21">
    <property type="entry name" value="LIPOPROTEIN YIAD-RELATED"/>
    <property type="match status" value="1"/>
</dbReference>
<dbReference type="GO" id="GO:0009279">
    <property type="term" value="C:cell outer membrane"/>
    <property type="evidence" value="ECO:0007669"/>
    <property type="project" value="UniProtKB-SubCell"/>
</dbReference>
<dbReference type="RefSeq" id="WP_116495770.1">
    <property type="nucleotide sequence ID" value="NZ_QENZ01000003.1"/>
</dbReference>
<protein>
    <submittedName>
        <fullName evidence="7">Outer membrane protein OmpA-like peptidoglycan-associated protein</fullName>
    </submittedName>
</protein>
<accession>A0A7L4UR23</accession>
<keyword evidence="3" id="KW-0998">Cell outer membrane</keyword>
<keyword evidence="8" id="KW-1185">Reference proteome</keyword>
<organism evidence="7 8">
    <name type="scientific">Balneicella halophila</name>
    <dbReference type="NCBI Taxonomy" id="1537566"/>
    <lineage>
        <taxon>Bacteria</taxon>
        <taxon>Pseudomonadati</taxon>
        <taxon>Bacteroidota</taxon>
        <taxon>Bacteroidia</taxon>
        <taxon>Bacteroidales</taxon>
        <taxon>Balneicellaceae</taxon>
        <taxon>Balneicella</taxon>
    </lineage>
</organism>
<sequence length="662" mass="75211">MKRTIIYTISLFCLFSIYSEANAKGIKEKVADSYYENLAYKKAIPYYVELAESKKANDEIVRKTADSFNKIGDTKNAVKWYEVLYTKGWATTNDKYEYFLLLRKNGSYEKSLIVMNDYLENGGFATDFIKYLKENPNYLQDLQKKNAGKYKITKLNFNSPEHDFGATYYKDGILFASPEKRGERVDVKRKFAWDNTNFLQLYYVPINDGKYGEPEKFTFAKKNKYHDGPVAFNSDFTEAYVTRSNYSPKGRLEKSAEGIVEINLYLSKKNQNGEWSELAPFQYNSSEYSIGCATISHDGNFMVFASDMPGGVGETDLWMSKRENAAWGSPVHLGEKINTARRDNFPHLDKDGNLYFASDGGIHGFGGYDVFWIPGFLDGKDDVYNLGAPINSEADDFGFIYNSDDATGYFNSGRKGVVGDKGADDIFAFEKLVSMLEVQVIDKDTKQPILAANGCFKSEFGDFIEQDIKLNDQAKFNRELTAKTYLVCANADGYEPGETKVVLPKGKFVTAVIELEKTPEPEPKEINCPEITLEDIFYDFDKYYIRDDASASLDDLLSFLKEYPEIRVNLVSHTDSRGTHKYNEWLSQKRAESAVNYLVERGIARERLTARGAGETQLLNGCADGVKCSEVEHQVNRRTTVEIISSDCVEVNKRLNKYLIKE</sequence>
<evidence type="ECO:0000256" key="2">
    <source>
        <dbReference type="ARBA" id="ARBA00023136"/>
    </source>
</evidence>
<dbReference type="PANTHER" id="PTHR30329">
    <property type="entry name" value="STATOR ELEMENT OF FLAGELLAR MOTOR COMPLEX"/>
    <property type="match status" value="1"/>
</dbReference>
<gene>
    <name evidence="7" type="ORF">C7377_0535</name>
</gene>
<feature type="signal peptide" evidence="5">
    <location>
        <begin position="1"/>
        <end position="23"/>
    </location>
</feature>
<dbReference type="Gene3D" id="3.30.1330.60">
    <property type="entry name" value="OmpA-like domain"/>
    <property type="match status" value="1"/>
</dbReference>
<keyword evidence="2 4" id="KW-0472">Membrane</keyword>
<comment type="caution">
    <text evidence="7">The sequence shown here is derived from an EMBL/GenBank/DDBJ whole genome shotgun (WGS) entry which is preliminary data.</text>
</comment>
<reference evidence="7 8" key="1">
    <citation type="submission" date="2018-05" db="EMBL/GenBank/DDBJ databases">
        <title>Genomic Encyclopedia of Type Strains, Phase IV (KMG-IV): sequencing the most valuable type-strain genomes for metagenomic binning, comparative biology and taxonomic classification.</title>
        <authorList>
            <person name="Goeker M."/>
        </authorList>
    </citation>
    <scope>NUCLEOTIDE SEQUENCE [LARGE SCALE GENOMIC DNA]</scope>
    <source>
        <strain evidence="7 8">DSM 28579</strain>
    </source>
</reference>